<evidence type="ECO:0000313" key="3">
    <source>
        <dbReference type="EMBL" id="CAL4094766.1"/>
    </source>
</evidence>
<dbReference type="InterPro" id="IPR002181">
    <property type="entry name" value="Fibrinogen_a/b/g_C_dom"/>
</dbReference>
<evidence type="ECO:0000313" key="4">
    <source>
        <dbReference type="Proteomes" id="UP001497623"/>
    </source>
</evidence>
<dbReference type="Pfam" id="PF00147">
    <property type="entry name" value="Fibrinogen_C"/>
    <property type="match status" value="1"/>
</dbReference>
<dbReference type="EMBL" id="CAXKWB010009441">
    <property type="protein sequence ID" value="CAL4094766.1"/>
    <property type="molecule type" value="Genomic_DNA"/>
</dbReference>
<sequence length="378" mass="42868">MEVRFALLENRQSELLGSGSTHECPLALAAIQQLADAIENQQTDRDNEYKCSQINVTEQNSLSEMLIILEDLQEKVEDIVASGSSGDQELYTIDSGRPRDNTTTVQTGLDQVRTMVEGLQEKVDELTASRQQPQQSGRDSVSSKALTSKHETYTDKIKPRYCHDIYIQGGRQDGVYKIYPSWNSTQSVKVWCEFDVGSEIGWTIILARMPTENPVNFSRGWDDYKAGFGDSHNEYWIGLSLLNEITFSHCYQVLQVSLHSWDQTSRYAQYKDFSIDDEESGFKLTVGRYSGDAVDALAYHNGMKFTTKDKDNDLRGSGACADINDIGGFWYNNCYHTNPFGVLRKKGDSEGMRWNKWLNGQNLKKIIFKISPRLPLLI</sequence>
<dbReference type="PANTHER" id="PTHR19143">
    <property type="entry name" value="FIBRINOGEN/TENASCIN/ANGIOPOEITIN"/>
    <property type="match status" value="1"/>
</dbReference>
<organism evidence="3 4">
    <name type="scientific">Meganyctiphanes norvegica</name>
    <name type="common">Northern krill</name>
    <name type="synonym">Thysanopoda norvegica</name>
    <dbReference type="NCBI Taxonomy" id="48144"/>
    <lineage>
        <taxon>Eukaryota</taxon>
        <taxon>Metazoa</taxon>
        <taxon>Ecdysozoa</taxon>
        <taxon>Arthropoda</taxon>
        <taxon>Crustacea</taxon>
        <taxon>Multicrustacea</taxon>
        <taxon>Malacostraca</taxon>
        <taxon>Eumalacostraca</taxon>
        <taxon>Eucarida</taxon>
        <taxon>Euphausiacea</taxon>
        <taxon>Euphausiidae</taxon>
        <taxon>Meganyctiphanes</taxon>
    </lineage>
</organism>
<dbReference type="AlphaFoldDB" id="A0AAV2QPE4"/>
<gene>
    <name evidence="3" type="ORF">MNOR_LOCUS15232</name>
</gene>
<proteinExistence type="predicted"/>
<dbReference type="GO" id="GO:0005615">
    <property type="term" value="C:extracellular space"/>
    <property type="evidence" value="ECO:0007669"/>
    <property type="project" value="TreeGrafter"/>
</dbReference>
<dbReference type="SUPFAM" id="SSF56496">
    <property type="entry name" value="Fibrinogen C-terminal domain-like"/>
    <property type="match status" value="1"/>
</dbReference>
<feature type="domain" description="Fibrinogen C-terminal" evidence="2">
    <location>
        <begin position="153"/>
        <end position="374"/>
    </location>
</feature>
<feature type="compositionally biased region" description="Polar residues" evidence="1">
    <location>
        <begin position="128"/>
        <end position="146"/>
    </location>
</feature>
<dbReference type="Proteomes" id="UP001497623">
    <property type="component" value="Unassembled WGS sequence"/>
</dbReference>
<feature type="region of interest" description="Disordered" evidence="1">
    <location>
        <begin position="126"/>
        <end position="149"/>
    </location>
</feature>
<dbReference type="Gene3D" id="3.90.215.10">
    <property type="entry name" value="Gamma Fibrinogen, chain A, domain 1"/>
    <property type="match status" value="1"/>
</dbReference>
<feature type="non-terminal residue" evidence="3">
    <location>
        <position position="378"/>
    </location>
</feature>
<dbReference type="PROSITE" id="PS51406">
    <property type="entry name" value="FIBRINOGEN_C_2"/>
    <property type="match status" value="1"/>
</dbReference>
<dbReference type="SMART" id="SM00186">
    <property type="entry name" value="FBG"/>
    <property type="match status" value="1"/>
</dbReference>
<evidence type="ECO:0000259" key="2">
    <source>
        <dbReference type="PROSITE" id="PS51406"/>
    </source>
</evidence>
<comment type="caution">
    <text evidence="3">The sequence shown here is derived from an EMBL/GenBank/DDBJ whole genome shotgun (WGS) entry which is preliminary data.</text>
</comment>
<dbReference type="CDD" id="cd00087">
    <property type="entry name" value="FReD"/>
    <property type="match status" value="1"/>
</dbReference>
<keyword evidence="4" id="KW-1185">Reference proteome</keyword>
<protein>
    <recommendedName>
        <fullName evidence="2">Fibrinogen C-terminal domain-containing protein</fullName>
    </recommendedName>
</protein>
<dbReference type="InterPro" id="IPR036056">
    <property type="entry name" value="Fibrinogen-like_C"/>
</dbReference>
<dbReference type="InterPro" id="IPR014716">
    <property type="entry name" value="Fibrinogen_a/b/g_C_1"/>
</dbReference>
<dbReference type="InterPro" id="IPR050373">
    <property type="entry name" value="Fibrinogen_C-term_domain"/>
</dbReference>
<name>A0AAV2QPE4_MEGNR</name>
<accession>A0AAV2QPE4</accession>
<reference evidence="3 4" key="1">
    <citation type="submission" date="2024-05" db="EMBL/GenBank/DDBJ databases">
        <authorList>
            <person name="Wallberg A."/>
        </authorList>
    </citation>
    <scope>NUCLEOTIDE SEQUENCE [LARGE SCALE GENOMIC DNA]</scope>
</reference>
<evidence type="ECO:0000256" key="1">
    <source>
        <dbReference type="SAM" id="MobiDB-lite"/>
    </source>
</evidence>